<evidence type="ECO:0000313" key="4">
    <source>
        <dbReference type="Proteomes" id="UP001231587"/>
    </source>
</evidence>
<dbReference type="EMBL" id="JAGGJQ010000006">
    <property type="protein sequence ID" value="MBP1840313.1"/>
    <property type="molecule type" value="Genomic_DNA"/>
</dbReference>
<keyword evidence="4" id="KW-1185">Reference proteome</keyword>
<evidence type="ECO:0000313" key="1">
    <source>
        <dbReference type="EMBL" id="MBP1840313.1"/>
    </source>
</evidence>
<dbReference type="Proteomes" id="UP001231587">
    <property type="component" value="Unassembled WGS sequence"/>
</dbReference>
<name>A0A9X0YLT2_9FLAO</name>
<sequence length="369" mass="41223">MKKLVFLLVAVGAMFTSCDPMEDIYNDLDSVDNPIVGSVEYTLVDDDYDALGLTYGTFDSDDQAKELIPGFLSDTYPIWGKGSSAFVTYDLYKSNSIKSTTAYTVTEDDYATLGFSYGNFDSDGDMTTLLMYKYPDAVRGDLVELTYLYYASGSTTEVTNSFVMLDSWEMILEFAYDDYIAMDQSYANFSNEDVAEFNISIYLKSLYPYAMEGDSVVTMYELYVSGADNEMNLVPYTFDGTSWNAVSSVISSTLQFGHDGTTWVPDNTITYTLVSADYTYMSSQLSSVSGYETPASSMGNYGNFDRREGNSAYWSLEMIETAMGILLDYNDPTAADDQKYLMTYDIYNGSNTTESMSLIKTDGVWVINE</sequence>
<proteinExistence type="predicted"/>
<dbReference type="EMBL" id="JAUSUU010000001">
    <property type="protein sequence ID" value="MDQ0334177.1"/>
    <property type="molecule type" value="Genomic_DNA"/>
</dbReference>
<dbReference type="OrthoDB" id="1013052at2"/>
<accession>A0A9X0YLT2</accession>
<dbReference type="AlphaFoldDB" id="A0A9X0YLT2"/>
<protein>
    <submittedName>
        <fullName evidence="1">Uncharacterized protein</fullName>
    </submittedName>
</protein>
<evidence type="ECO:0000313" key="3">
    <source>
        <dbReference type="Proteomes" id="UP001138672"/>
    </source>
</evidence>
<reference evidence="1" key="1">
    <citation type="submission" date="2021-03" db="EMBL/GenBank/DDBJ databases">
        <title>Genomic Encyclopedia of Type Strains, Phase IV (KMG-IV): sequencing the most valuable type-strain genomes for metagenomic binning, comparative biology and taxonomic classification.</title>
        <authorList>
            <person name="Goeker M."/>
        </authorList>
    </citation>
    <scope>NUCLEOTIDE SEQUENCE</scope>
    <source>
        <strain evidence="1">DSM 15523</strain>
        <strain evidence="2 4">DSM 16476</strain>
    </source>
</reference>
<gene>
    <name evidence="1" type="ORF">J2Z56_002241</name>
    <name evidence="2" type="ORF">J2Z57_000599</name>
</gene>
<comment type="caution">
    <text evidence="1">The sequence shown here is derived from an EMBL/GenBank/DDBJ whole genome shotgun (WGS) entry which is preliminary data.</text>
</comment>
<dbReference type="RefSeq" id="WP_057783043.1">
    <property type="nucleotide sequence ID" value="NZ_JAGGJQ010000006.1"/>
</dbReference>
<evidence type="ECO:0000313" key="2">
    <source>
        <dbReference type="EMBL" id="MDQ0334177.1"/>
    </source>
</evidence>
<dbReference type="Proteomes" id="UP001138672">
    <property type="component" value="Unassembled WGS sequence"/>
</dbReference>
<organism evidence="1 3">
    <name type="scientific">Formosa algae</name>
    <dbReference type="NCBI Taxonomy" id="225843"/>
    <lineage>
        <taxon>Bacteria</taxon>
        <taxon>Pseudomonadati</taxon>
        <taxon>Bacteroidota</taxon>
        <taxon>Flavobacteriia</taxon>
        <taxon>Flavobacteriales</taxon>
        <taxon>Flavobacteriaceae</taxon>
        <taxon>Formosa</taxon>
    </lineage>
</organism>
<dbReference type="PROSITE" id="PS51257">
    <property type="entry name" value="PROKAR_LIPOPROTEIN"/>
    <property type="match status" value="1"/>
</dbReference>